<evidence type="ECO:0000259" key="1">
    <source>
        <dbReference type="PROSITE" id="PS51819"/>
    </source>
</evidence>
<dbReference type="Proteomes" id="UP000429484">
    <property type="component" value="Unassembled WGS sequence"/>
</dbReference>
<feature type="domain" description="VOC" evidence="1">
    <location>
        <begin position="4"/>
        <end position="129"/>
    </location>
</feature>
<dbReference type="EMBL" id="WISR01000245">
    <property type="protein sequence ID" value="MQW36887.1"/>
    <property type="molecule type" value="Genomic_DNA"/>
</dbReference>
<accession>A0A222LEC7</accession>
<dbReference type="KEGG" id="smer:DU99_13855"/>
<dbReference type="AlphaFoldDB" id="A0A222LEC7"/>
<dbReference type="PANTHER" id="PTHR36110:SF2">
    <property type="entry name" value="RING-CLEAVING DIOXYGENASE MHQE-RELATED"/>
    <property type="match status" value="1"/>
</dbReference>
<reference evidence="2 3" key="1">
    <citation type="journal article" date="2013" name="Genome Biol.">
        <title>Comparative genomics of the core and accessory genomes of 48 Sinorhizobium strains comprising five genospecies.</title>
        <authorList>
            <person name="Sugawara M."/>
            <person name="Epstein B."/>
            <person name="Badgley B.D."/>
            <person name="Unno T."/>
            <person name="Xu L."/>
            <person name="Reese J."/>
            <person name="Gyaneshwar P."/>
            <person name="Denny R."/>
            <person name="Mudge J."/>
            <person name="Bharti A.K."/>
            <person name="Farmer A.D."/>
            <person name="May G.D."/>
            <person name="Woodward J.E."/>
            <person name="Medigue C."/>
            <person name="Vallenet D."/>
            <person name="Lajus A."/>
            <person name="Rouy Z."/>
            <person name="Martinez-Vaz B."/>
            <person name="Tiffin P."/>
            <person name="Young N.D."/>
            <person name="Sadowsky M.J."/>
        </authorList>
    </citation>
    <scope>NUCLEOTIDE SEQUENCE [LARGE SCALE GENOMIC DNA]</scope>
    <source>
        <strain evidence="2 3">N6B1</strain>
    </source>
</reference>
<dbReference type="CDD" id="cd08346">
    <property type="entry name" value="PcpA_N_like"/>
    <property type="match status" value="1"/>
</dbReference>
<sequence length="518" mass="56188">MTSGIHHITLIARKVQANVDFYVGFLGLHLVKRTGGYEDPNQLHLFYGDAAGSPGSLVSFLVWEDGSPGRVGYGQPSEIAFAIPPESIGYWMTRALKFNIQATGPSQEFGEPVLRLKDPDGVIVKLVGTNALAEPAPWAGRDIPETDSIRRLRGATVLTEKPKDTAHFLQNHFGYTETGATESIRRLTSSSGDVIDVRDAGGFWSAAPGTGTIDHIAFRAPDEATVLAVRADLEQEHAGATNAHDRKYFFSLYVREPGGALCELATDGPGFTVDEAPDALGTTLFLPPHLASDPTATLVRLPQFALPGEPRVPQRDLPFIHRFHRPEKANDRTFVLLHGSGGNEIDMLPFGHQLDPHATLLGVRGRSAEEGFPRWFRRFSMTKFDQQDIRSEAEAFAAFVEGARESYGLDPEKTVFIGYSNGANLLAAVLLLHPGIVRNAVMMRAMAALESAPEPDLAGTRVLMLTGKDDPYGKHAPELKTALRASGADFEEADLDTGHGIGVEDIAVIRPWLAESGI</sequence>
<name>A0A222LEC7_RHIML</name>
<dbReference type="InterPro" id="IPR004360">
    <property type="entry name" value="Glyas_Fos-R_dOase_dom"/>
</dbReference>
<dbReference type="RefSeq" id="WP_010969972.1">
    <property type="nucleotide sequence ID" value="NZ_BJNJ01000009.1"/>
</dbReference>
<dbReference type="Gene3D" id="3.40.50.1820">
    <property type="entry name" value="alpha/beta hydrolase"/>
    <property type="match status" value="1"/>
</dbReference>
<gene>
    <name evidence="2" type="ORF">GHK53_30045</name>
</gene>
<proteinExistence type="predicted"/>
<keyword evidence="2" id="KW-0560">Oxidoreductase</keyword>
<dbReference type="InterPro" id="IPR052537">
    <property type="entry name" value="Extradiol_RC_dioxygenase"/>
</dbReference>
<dbReference type="InterPro" id="IPR029058">
    <property type="entry name" value="AB_hydrolase_fold"/>
</dbReference>
<dbReference type="GO" id="GO:0051213">
    <property type="term" value="F:dioxygenase activity"/>
    <property type="evidence" value="ECO:0007669"/>
    <property type="project" value="UniProtKB-KW"/>
</dbReference>
<dbReference type="PROSITE" id="PS51819">
    <property type="entry name" value="VOC"/>
    <property type="match status" value="2"/>
</dbReference>
<protein>
    <submittedName>
        <fullName evidence="2">Ring-cleaving dioxygenase</fullName>
    </submittedName>
</protein>
<dbReference type="InterPro" id="IPR029068">
    <property type="entry name" value="Glyas_Bleomycin-R_OHBP_Dase"/>
</dbReference>
<dbReference type="Pfam" id="PF00903">
    <property type="entry name" value="Glyoxalase"/>
    <property type="match status" value="1"/>
</dbReference>
<dbReference type="Gene3D" id="3.10.180.10">
    <property type="entry name" value="2,3-Dihydroxybiphenyl 1,2-Dioxygenase, domain 1"/>
    <property type="match status" value="2"/>
</dbReference>
<keyword evidence="2" id="KW-0223">Dioxygenase</keyword>
<comment type="caution">
    <text evidence="2">The sequence shown here is derived from an EMBL/GenBank/DDBJ whole genome shotgun (WGS) entry which is preliminary data.</text>
</comment>
<dbReference type="SUPFAM" id="SSF53474">
    <property type="entry name" value="alpha/beta-Hydrolases"/>
    <property type="match status" value="1"/>
</dbReference>
<feature type="domain" description="VOC" evidence="1">
    <location>
        <begin position="151"/>
        <end position="267"/>
    </location>
</feature>
<evidence type="ECO:0000313" key="2">
    <source>
        <dbReference type="EMBL" id="MQW36887.1"/>
    </source>
</evidence>
<evidence type="ECO:0000313" key="3">
    <source>
        <dbReference type="Proteomes" id="UP000429484"/>
    </source>
</evidence>
<organism evidence="2 3">
    <name type="scientific">Rhizobium meliloti</name>
    <name type="common">Ensifer meliloti</name>
    <name type="synonym">Sinorhizobium meliloti</name>
    <dbReference type="NCBI Taxonomy" id="382"/>
    <lineage>
        <taxon>Bacteria</taxon>
        <taxon>Pseudomonadati</taxon>
        <taxon>Pseudomonadota</taxon>
        <taxon>Alphaproteobacteria</taxon>
        <taxon>Hyphomicrobiales</taxon>
        <taxon>Rhizobiaceae</taxon>
        <taxon>Sinorhizobium/Ensifer group</taxon>
        <taxon>Sinorhizobium</taxon>
    </lineage>
</organism>
<dbReference type="SUPFAM" id="SSF54593">
    <property type="entry name" value="Glyoxalase/Bleomycin resistance protein/Dihydroxybiphenyl dioxygenase"/>
    <property type="match status" value="1"/>
</dbReference>
<dbReference type="InterPro" id="IPR037523">
    <property type="entry name" value="VOC_core"/>
</dbReference>
<dbReference type="PANTHER" id="PTHR36110">
    <property type="entry name" value="RING-CLEAVING DIOXYGENASE MHQE-RELATED"/>
    <property type="match status" value="1"/>
</dbReference>
<dbReference type="OMA" id="HDRKYFR"/>
<dbReference type="CDD" id="cd08347">
    <property type="entry name" value="PcpA_C_like"/>
    <property type="match status" value="1"/>
</dbReference>